<dbReference type="Gene3D" id="1.20.1560.10">
    <property type="entry name" value="ABC transporter type 1, transmembrane domain"/>
    <property type="match status" value="1"/>
</dbReference>
<feature type="transmembrane region" description="Helical" evidence="8">
    <location>
        <begin position="20"/>
        <end position="48"/>
    </location>
</feature>
<reference evidence="11 12" key="1">
    <citation type="submission" date="2020-08" db="EMBL/GenBank/DDBJ databases">
        <title>Genomic Encyclopedia of Type Strains, Phase IV (KMG-IV): sequencing the most valuable type-strain genomes for metagenomic binning, comparative biology and taxonomic classification.</title>
        <authorList>
            <person name="Goeker M."/>
        </authorList>
    </citation>
    <scope>NUCLEOTIDE SEQUENCE [LARGE SCALE GENOMIC DNA]</scope>
    <source>
        <strain evidence="11 12">DSM 23447</strain>
    </source>
</reference>
<feature type="transmembrane region" description="Helical" evidence="8">
    <location>
        <begin position="262"/>
        <end position="282"/>
    </location>
</feature>
<evidence type="ECO:0000256" key="7">
    <source>
        <dbReference type="ARBA" id="ARBA00023136"/>
    </source>
</evidence>
<comment type="caution">
    <text evidence="11">The sequence shown here is derived from an EMBL/GenBank/DDBJ whole genome shotgun (WGS) entry which is preliminary data.</text>
</comment>
<dbReference type="AlphaFoldDB" id="A0A7W6IKK5"/>
<dbReference type="InterPro" id="IPR003593">
    <property type="entry name" value="AAA+_ATPase"/>
</dbReference>
<dbReference type="GO" id="GO:0016887">
    <property type="term" value="F:ATP hydrolysis activity"/>
    <property type="evidence" value="ECO:0007669"/>
    <property type="project" value="InterPro"/>
</dbReference>
<dbReference type="Pfam" id="PF00664">
    <property type="entry name" value="ABC_membrane"/>
    <property type="match status" value="1"/>
</dbReference>
<dbReference type="SUPFAM" id="SSF52540">
    <property type="entry name" value="P-loop containing nucleoside triphosphate hydrolases"/>
    <property type="match status" value="1"/>
</dbReference>
<dbReference type="GO" id="GO:0005524">
    <property type="term" value="F:ATP binding"/>
    <property type="evidence" value="ECO:0007669"/>
    <property type="project" value="UniProtKB-KW"/>
</dbReference>
<dbReference type="Proteomes" id="UP000547011">
    <property type="component" value="Unassembled WGS sequence"/>
</dbReference>
<feature type="transmembrane region" description="Helical" evidence="8">
    <location>
        <begin position="147"/>
        <end position="169"/>
    </location>
</feature>
<evidence type="ECO:0000256" key="4">
    <source>
        <dbReference type="ARBA" id="ARBA00022741"/>
    </source>
</evidence>
<gene>
    <name evidence="11" type="ORF">GGR20_000911</name>
</gene>
<dbReference type="PROSITE" id="PS50929">
    <property type="entry name" value="ABC_TM1F"/>
    <property type="match status" value="1"/>
</dbReference>
<evidence type="ECO:0000256" key="6">
    <source>
        <dbReference type="ARBA" id="ARBA00022989"/>
    </source>
</evidence>
<sequence>MGSLFRPLVFFLAPYRWQVVGISTLFLLLSVIDLLGVGLIAPFVAVILNPEALSGEIFGIALPDWLVGGNYGVWLAAGIVMAFVLKGVSGVFVQWMILGFVTRFRARQIKSLMDGYLSQPYQFFLMRNSSTLIQTILVNSKIFSDDLLLPLFRMFAELAVALVLTILLLSIAPLFFLSLIACMVLAGAIYVVVISRQTRQAGQKVTLAQEQLVRGVTQGIGGIKEIRTLGVEVGFSDYVAHAGVRLGVNQRRFYTFSVIPKYLMEMVAVGFVVALVGFYIATNRDPSELLPVIATFAVAGLRLMPAFSQTFSSLNSIGYSRFATDQLYEDLKAFDGGPAPFKTVAERAAPPAGFSQIRLRHVSFTYNGADNEIVPFGPVSLTIPKGSVLGLVGPSGAGKTTLANLVLNLLQPSQGQVEIVQADGQILDAATARSLFAYIPQEQFLLDDTIEKNITLDWSGAPVDTARLQRALDLADFQRVVAKLPEGLTTSSGERGTRLSGGERQRLSIARALYHNRQVLVMDEVTSALDEETERGIVASFERLRNEGLTLIMIAHRHSTLRICDSIVRMENGQIVQQGSFEAVLGAAGPAPQLEEPNP</sequence>
<dbReference type="SUPFAM" id="SSF90123">
    <property type="entry name" value="ABC transporter transmembrane region"/>
    <property type="match status" value="1"/>
</dbReference>
<dbReference type="GO" id="GO:0034040">
    <property type="term" value="F:ATPase-coupled lipid transmembrane transporter activity"/>
    <property type="evidence" value="ECO:0007669"/>
    <property type="project" value="TreeGrafter"/>
</dbReference>
<feature type="domain" description="ABC transporter" evidence="9">
    <location>
        <begin position="357"/>
        <end position="597"/>
    </location>
</feature>
<evidence type="ECO:0000256" key="5">
    <source>
        <dbReference type="ARBA" id="ARBA00022840"/>
    </source>
</evidence>
<dbReference type="EMBL" id="JACIEW010000001">
    <property type="protein sequence ID" value="MBB4051293.1"/>
    <property type="molecule type" value="Genomic_DNA"/>
</dbReference>
<dbReference type="Pfam" id="PF00005">
    <property type="entry name" value="ABC_tran"/>
    <property type="match status" value="1"/>
</dbReference>
<keyword evidence="5" id="KW-0067">ATP-binding</keyword>
<evidence type="ECO:0000313" key="12">
    <source>
        <dbReference type="Proteomes" id="UP000547011"/>
    </source>
</evidence>
<dbReference type="InterPro" id="IPR027417">
    <property type="entry name" value="P-loop_NTPase"/>
</dbReference>
<dbReference type="InterPro" id="IPR011527">
    <property type="entry name" value="ABC1_TM_dom"/>
</dbReference>
<keyword evidence="12" id="KW-1185">Reference proteome</keyword>
<feature type="transmembrane region" description="Helical" evidence="8">
    <location>
        <begin position="73"/>
        <end position="101"/>
    </location>
</feature>
<dbReference type="GO" id="GO:0140359">
    <property type="term" value="F:ABC-type transporter activity"/>
    <property type="evidence" value="ECO:0007669"/>
    <property type="project" value="InterPro"/>
</dbReference>
<dbReference type="PANTHER" id="PTHR24221">
    <property type="entry name" value="ATP-BINDING CASSETTE SUB-FAMILY B"/>
    <property type="match status" value="1"/>
</dbReference>
<evidence type="ECO:0000256" key="1">
    <source>
        <dbReference type="ARBA" id="ARBA00004651"/>
    </source>
</evidence>
<proteinExistence type="inferred from homology"/>
<evidence type="ECO:0000259" key="10">
    <source>
        <dbReference type="PROSITE" id="PS50929"/>
    </source>
</evidence>
<comment type="subcellular location">
    <subcellularLocation>
        <location evidence="1">Cell membrane</location>
        <topology evidence="1">Multi-pass membrane protein</topology>
    </subcellularLocation>
</comment>
<evidence type="ECO:0000256" key="3">
    <source>
        <dbReference type="ARBA" id="ARBA00022692"/>
    </source>
</evidence>
<keyword evidence="7 8" id="KW-0472">Membrane</keyword>
<protein>
    <submittedName>
        <fullName evidence="11">ABC-type multidrug transport system fused ATPase/permease subunit</fullName>
    </submittedName>
</protein>
<accession>A0A7W6IKK5</accession>
<dbReference type="PANTHER" id="PTHR24221:SF654">
    <property type="entry name" value="ATP-BINDING CASSETTE SUB-FAMILY B MEMBER 6"/>
    <property type="match status" value="1"/>
</dbReference>
<name>A0A7W6IKK5_9HYPH</name>
<dbReference type="PROSITE" id="PS50893">
    <property type="entry name" value="ABC_TRANSPORTER_2"/>
    <property type="match status" value="1"/>
</dbReference>
<keyword evidence="4" id="KW-0547">Nucleotide-binding</keyword>
<comment type="similarity">
    <text evidence="2">Belongs to the ABC transporter superfamily.</text>
</comment>
<feature type="domain" description="ABC transmembrane type-1" evidence="10">
    <location>
        <begin position="25"/>
        <end position="317"/>
    </location>
</feature>
<dbReference type="Gene3D" id="3.40.50.300">
    <property type="entry name" value="P-loop containing nucleotide triphosphate hydrolases"/>
    <property type="match status" value="1"/>
</dbReference>
<evidence type="ECO:0000313" key="11">
    <source>
        <dbReference type="EMBL" id="MBB4051293.1"/>
    </source>
</evidence>
<dbReference type="InterPro" id="IPR017871">
    <property type="entry name" value="ABC_transporter-like_CS"/>
</dbReference>
<organism evidence="11 12">
    <name type="scientific">Devosia subaequoris</name>
    <dbReference type="NCBI Taxonomy" id="395930"/>
    <lineage>
        <taxon>Bacteria</taxon>
        <taxon>Pseudomonadati</taxon>
        <taxon>Pseudomonadota</taxon>
        <taxon>Alphaproteobacteria</taxon>
        <taxon>Hyphomicrobiales</taxon>
        <taxon>Devosiaceae</taxon>
        <taxon>Devosia</taxon>
    </lineage>
</organism>
<dbReference type="GO" id="GO:0005886">
    <property type="term" value="C:plasma membrane"/>
    <property type="evidence" value="ECO:0007669"/>
    <property type="project" value="UniProtKB-SubCell"/>
</dbReference>
<evidence type="ECO:0000259" key="9">
    <source>
        <dbReference type="PROSITE" id="PS50893"/>
    </source>
</evidence>
<evidence type="ECO:0000256" key="2">
    <source>
        <dbReference type="ARBA" id="ARBA00005417"/>
    </source>
</evidence>
<keyword evidence="3 8" id="KW-0812">Transmembrane</keyword>
<dbReference type="InterPro" id="IPR036640">
    <property type="entry name" value="ABC1_TM_sf"/>
</dbReference>
<keyword evidence="6 8" id="KW-1133">Transmembrane helix</keyword>
<dbReference type="RefSeq" id="WP_183309993.1">
    <property type="nucleotide sequence ID" value="NZ_JACIEW010000001.1"/>
</dbReference>
<dbReference type="InterPro" id="IPR003439">
    <property type="entry name" value="ABC_transporter-like_ATP-bd"/>
</dbReference>
<dbReference type="PROSITE" id="PS00211">
    <property type="entry name" value="ABC_TRANSPORTER_1"/>
    <property type="match status" value="1"/>
</dbReference>
<dbReference type="InterPro" id="IPR039421">
    <property type="entry name" value="Type_1_exporter"/>
</dbReference>
<dbReference type="SMART" id="SM00382">
    <property type="entry name" value="AAA"/>
    <property type="match status" value="1"/>
</dbReference>
<evidence type="ECO:0000256" key="8">
    <source>
        <dbReference type="SAM" id="Phobius"/>
    </source>
</evidence>
<feature type="transmembrane region" description="Helical" evidence="8">
    <location>
        <begin position="175"/>
        <end position="194"/>
    </location>
</feature>